<dbReference type="GO" id="GO:0051707">
    <property type="term" value="P:response to other organism"/>
    <property type="evidence" value="ECO:0007669"/>
    <property type="project" value="UniProtKB-ARBA"/>
</dbReference>
<dbReference type="VEuPathDB" id="VectorBase:AEPI007692"/>
<dbReference type="EnsemblMetazoa" id="AEPI007692-RA">
    <property type="protein sequence ID" value="AEPI007692-PA"/>
    <property type="gene ID" value="AEPI007692"/>
</dbReference>
<protein>
    <recommendedName>
        <fullName evidence="4">Invertebrate defensins family profile domain-containing protein</fullName>
    </recommendedName>
</protein>
<feature type="chain" id="PRO_5008131610" description="Invertebrate defensins family profile domain-containing protein" evidence="1">
    <location>
        <begin position="28"/>
        <end position="95"/>
    </location>
</feature>
<keyword evidence="3" id="KW-1185">Reference proteome</keyword>
<accession>A0A182PL75</accession>
<reference evidence="3" key="1">
    <citation type="submission" date="2013-03" db="EMBL/GenBank/DDBJ databases">
        <title>The Genome Sequence of Anopheles epiroticus epiroticus2.</title>
        <authorList>
            <consortium name="The Broad Institute Genomics Platform"/>
            <person name="Neafsey D.E."/>
            <person name="Howell P."/>
            <person name="Walker B."/>
            <person name="Young S.K."/>
            <person name="Zeng Q."/>
            <person name="Gargeya S."/>
            <person name="Fitzgerald M."/>
            <person name="Haas B."/>
            <person name="Abouelleil A."/>
            <person name="Allen A.W."/>
            <person name="Alvarado L."/>
            <person name="Arachchi H.M."/>
            <person name="Berlin A.M."/>
            <person name="Chapman S.B."/>
            <person name="Gainer-Dewar J."/>
            <person name="Goldberg J."/>
            <person name="Griggs A."/>
            <person name="Gujja S."/>
            <person name="Hansen M."/>
            <person name="Howarth C."/>
            <person name="Imamovic A."/>
            <person name="Ireland A."/>
            <person name="Larimer J."/>
            <person name="McCowan C."/>
            <person name="Murphy C."/>
            <person name="Pearson M."/>
            <person name="Poon T.W."/>
            <person name="Priest M."/>
            <person name="Roberts A."/>
            <person name="Saif S."/>
            <person name="Shea T."/>
            <person name="Sisk P."/>
            <person name="Sykes S."/>
            <person name="Wortman J."/>
            <person name="Nusbaum C."/>
            <person name="Birren B."/>
        </authorList>
    </citation>
    <scope>NUCLEOTIDE SEQUENCE [LARGE SCALE GENOMIC DNA]</scope>
    <source>
        <strain evidence="3">Epiroticus2</strain>
    </source>
</reference>
<sequence length="95" mass="10226">MRTVTQLVTLFGAIVVLLLVCTEMTSANPLTLNSPAVQSRVPSFEVSSPMLAAQQSRSAMVQTLTCTNPTCSAQCRGRGYRRGSCTIGRCFCSYV</sequence>
<organism evidence="2 3">
    <name type="scientific">Anopheles epiroticus</name>
    <dbReference type="NCBI Taxonomy" id="199890"/>
    <lineage>
        <taxon>Eukaryota</taxon>
        <taxon>Metazoa</taxon>
        <taxon>Ecdysozoa</taxon>
        <taxon>Arthropoda</taxon>
        <taxon>Hexapoda</taxon>
        <taxon>Insecta</taxon>
        <taxon>Pterygota</taxon>
        <taxon>Neoptera</taxon>
        <taxon>Endopterygota</taxon>
        <taxon>Diptera</taxon>
        <taxon>Nematocera</taxon>
        <taxon>Culicoidea</taxon>
        <taxon>Culicidae</taxon>
        <taxon>Anophelinae</taxon>
        <taxon>Anopheles</taxon>
    </lineage>
</organism>
<name>A0A182PL75_9DIPT</name>
<feature type="signal peptide" evidence="1">
    <location>
        <begin position="1"/>
        <end position="27"/>
    </location>
</feature>
<proteinExistence type="predicted"/>
<reference evidence="2" key="2">
    <citation type="submission" date="2020-05" db="UniProtKB">
        <authorList>
            <consortium name="EnsemblMetazoa"/>
        </authorList>
    </citation>
    <scope>IDENTIFICATION</scope>
    <source>
        <strain evidence="2">Epiroticus2</strain>
    </source>
</reference>
<dbReference type="Gene3D" id="3.30.30.10">
    <property type="entry name" value="Knottin, scorpion toxin-like"/>
    <property type="match status" value="1"/>
</dbReference>
<evidence type="ECO:0008006" key="4">
    <source>
        <dbReference type="Google" id="ProtNLM"/>
    </source>
</evidence>
<evidence type="ECO:0000313" key="2">
    <source>
        <dbReference type="EnsemblMetazoa" id="AEPI007692-PA"/>
    </source>
</evidence>
<keyword evidence="1" id="KW-0732">Signal</keyword>
<evidence type="ECO:0000256" key="1">
    <source>
        <dbReference type="SAM" id="SignalP"/>
    </source>
</evidence>
<dbReference type="Proteomes" id="UP000075885">
    <property type="component" value="Unassembled WGS sequence"/>
</dbReference>
<dbReference type="STRING" id="199890.A0A182PL75"/>
<dbReference type="InterPro" id="IPR036574">
    <property type="entry name" value="Scorpion_toxin-like_sf"/>
</dbReference>
<evidence type="ECO:0000313" key="3">
    <source>
        <dbReference type="Proteomes" id="UP000075885"/>
    </source>
</evidence>
<dbReference type="AlphaFoldDB" id="A0A182PL75"/>